<dbReference type="Proteomes" id="UP000093186">
    <property type="component" value="Unassembled WGS sequence"/>
</dbReference>
<feature type="transmembrane region" description="Helical" evidence="1">
    <location>
        <begin position="29"/>
        <end position="54"/>
    </location>
</feature>
<name>A0A1B9Y000_9FLAO</name>
<keyword evidence="1" id="KW-1133">Transmembrane helix</keyword>
<dbReference type="STRING" id="447689.BA195_09065"/>
<proteinExistence type="predicted"/>
<evidence type="ECO:0000256" key="1">
    <source>
        <dbReference type="SAM" id="Phobius"/>
    </source>
</evidence>
<sequence length="62" mass="6882">MFQNDIQIKSGVVGGTLLSTVFTISLDDILFTVIMAVIGAIVSFSVSTLLKWLFFRKQKKNT</sequence>
<keyword evidence="1" id="KW-0472">Membrane</keyword>
<protein>
    <submittedName>
        <fullName evidence="2">Uncharacterized protein</fullName>
    </submittedName>
</protein>
<dbReference type="RefSeq" id="WP_068704837.1">
    <property type="nucleotide sequence ID" value="NZ_JAUOSW010000002.1"/>
</dbReference>
<keyword evidence="3" id="KW-1185">Reference proteome</keyword>
<comment type="caution">
    <text evidence="2">The sequence shown here is derived from an EMBL/GenBank/DDBJ whole genome shotgun (WGS) entry which is preliminary data.</text>
</comment>
<keyword evidence="1" id="KW-0812">Transmembrane</keyword>
<accession>A0A1B9Y000</accession>
<dbReference type="OrthoDB" id="1449944at2"/>
<dbReference type="AlphaFoldDB" id="A0A1B9Y000"/>
<reference evidence="2 3" key="1">
    <citation type="submission" date="2016-06" db="EMBL/GenBank/DDBJ databases">
        <title>Draft Genome Sequence of Tenacibaculum soleae UCD-KL19.</title>
        <authorList>
            <person name="Eisen J.A."/>
            <person name="Coil D.A."/>
            <person name="Lujan K.M."/>
        </authorList>
    </citation>
    <scope>NUCLEOTIDE SEQUENCE [LARGE SCALE GENOMIC DNA]</scope>
    <source>
        <strain evidence="2 3">UCD-KL19</strain>
    </source>
</reference>
<gene>
    <name evidence="2" type="ORF">BA195_09065</name>
</gene>
<organism evidence="2 3">
    <name type="scientific">Tenacibaculum soleae</name>
    <dbReference type="NCBI Taxonomy" id="447689"/>
    <lineage>
        <taxon>Bacteria</taxon>
        <taxon>Pseudomonadati</taxon>
        <taxon>Bacteroidota</taxon>
        <taxon>Flavobacteriia</taxon>
        <taxon>Flavobacteriales</taxon>
        <taxon>Flavobacteriaceae</taxon>
        <taxon>Tenacibaculum</taxon>
    </lineage>
</organism>
<evidence type="ECO:0000313" key="3">
    <source>
        <dbReference type="Proteomes" id="UP000093186"/>
    </source>
</evidence>
<dbReference type="EMBL" id="MAKX01000002">
    <property type="protein sequence ID" value="OCK43123.1"/>
    <property type="molecule type" value="Genomic_DNA"/>
</dbReference>
<evidence type="ECO:0000313" key="2">
    <source>
        <dbReference type="EMBL" id="OCK43123.1"/>
    </source>
</evidence>